<organism evidence="1">
    <name type="scientific">Darwinula stevensoni</name>
    <dbReference type="NCBI Taxonomy" id="69355"/>
    <lineage>
        <taxon>Eukaryota</taxon>
        <taxon>Metazoa</taxon>
        <taxon>Ecdysozoa</taxon>
        <taxon>Arthropoda</taxon>
        <taxon>Crustacea</taxon>
        <taxon>Oligostraca</taxon>
        <taxon>Ostracoda</taxon>
        <taxon>Podocopa</taxon>
        <taxon>Podocopida</taxon>
        <taxon>Darwinulocopina</taxon>
        <taxon>Darwinuloidea</taxon>
        <taxon>Darwinulidae</taxon>
        <taxon>Darwinula</taxon>
    </lineage>
</organism>
<proteinExistence type="predicted"/>
<dbReference type="EMBL" id="CAJPEV010002469">
    <property type="protein sequence ID" value="CAG0897005.1"/>
    <property type="molecule type" value="Genomic_DNA"/>
</dbReference>
<dbReference type="AlphaFoldDB" id="A0A7R9A931"/>
<dbReference type="Proteomes" id="UP000677054">
    <property type="component" value="Unassembled WGS sequence"/>
</dbReference>
<gene>
    <name evidence="1" type="ORF">DSTB1V02_LOCUS9536</name>
</gene>
<evidence type="ECO:0000313" key="2">
    <source>
        <dbReference type="Proteomes" id="UP000677054"/>
    </source>
</evidence>
<name>A0A7R9A931_9CRUS</name>
<protein>
    <submittedName>
        <fullName evidence="1">Uncharacterized protein</fullName>
    </submittedName>
</protein>
<evidence type="ECO:0000313" key="1">
    <source>
        <dbReference type="EMBL" id="CAD7249749.1"/>
    </source>
</evidence>
<keyword evidence="2" id="KW-1185">Reference proteome</keyword>
<accession>A0A7R9A931</accession>
<reference evidence="1" key="1">
    <citation type="submission" date="2020-11" db="EMBL/GenBank/DDBJ databases">
        <authorList>
            <person name="Tran Van P."/>
        </authorList>
    </citation>
    <scope>NUCLEOTIDE SEQUENCE</scope>
</reference>
<dbReference type="EMBL" id="LR901986">
    <property type="protein sequence ID" value="CAD7249749.1"/>
    <property type="molecule type" value="Genomic_DNA"/>
</dbReference>
<sequence>MDIFLYGWRKPRHDKMVPKRQAVLAFGMAGNSMDLEEVSRKKSARKGELTWGDPAVYHCPPLKETQRAGFDLVFSDHL</sequence>